<accession>A0A2P5BJC0</accession>
<reference evidence="3" key="1">
    <citation type="submission" date="2016-06" db="EMBL/GenBank/DDBJ databases">
        <title>Parallel loss of symbiosis genes in relatives of nitrogen-fixing non-legume Parasponia.</title>
        <authorList>
            <person name="Van Velzen R."/>
            <person name="Holmer R."/>
            <person name="Bu F."/>
            <person name="Rutten L."/>
            <person name="Van Zeijl A."/>
            <person name="Liu W."/>
            <person name="Santuari L."/>
            <person name="Cao Q."/>
            <person name="Sharma T."/>
            <person name="Shen D."/>
            <person name="Roswanjaya Y."/>
            <person name="Wardhani T."/>
            <person name="Kalhor M.S."/>
            <person name="Jansen J."/>
            <person name="Van den Hoogen J."/>
            <person name="Gungor B."/>
            <person name="Hartog M."/>
            <person name="Hontelez J."/>
            <person name="Verver J."/>
            <person name="Yang W.-C."/>
            <person name="Schijlen E."/>
            <person name="Repin R."/>
            <person name="Schilthuizen M."/>
            <person name="Schranz E."/>
            <person name="Heidstra R."/>
            <person name="Miyata K."/>
            <person name="Fedorova E."/>
            <person name="Kohlen W."/>
            <person name="Bisseling T."/>
            <person name="Smit S."/>
            <person name="Geurts R."/>
        </authorList>
    </citation>
    <scope>NUCLEOTIDE SEQUENCE [LARGE SCALE GENOMIC DNA]</scope>
    <source>
        <strain evidence="3">cv. WU1-14</strain>
    </source>
</reference>
<feature type="transmembrane region" description="Helical" evidence="1">
    <location>
        <begin position="72"/>
        <end position="93"/>
    </location>
</feature>
<evidence type="ECO:0008006" key="4">
    <source>
        <dbReference type="Google" id="ProtNLM"/>
    </source>
</evidence>
<evidence type="ECO:0000313" key="2">
    <source>
        <dbReference type="EMBL" id="PON48890.1"/>
    </source>
</evidence>
<sequence>MASSSDVFATSFFAHVAPQVSYVPLPPLAHFRHWYYFIFSLHSLSILSIKITPSGNLKFFLPFVLTSSRDTFLAQNFVFLNLLITSLLVLILVKLVNLIRVILFGSILINLL</sequence>
<organism evidence="2 3">
    <name type="scientific">Parasponia andersonii</name>
    <name type="common">Sponia andersonii</name>
    <dbReference type="NCBI Taxonomy" id="3476"/>
    <lineage>
        <taxon>Eukaryota</taxon>
        <taxon>Viridiplantae</taxon>
        <taxon>Streptophyta</taxon>
        <taxon>Embryophyta</taxon>
        <taxon>Tracheophyta</taxon>
        <taxon>Spermatophyta</taxon>
        <taxon>Magnoliopsida</taxon>
        <taxon>eudicotyledons</taxon>
        <taxon>Gunneridae</taxon>
        <taxon>Pentapetalae</taxon>
        <taxon>rosids</taxon>
        <taxon>fabids</taxon>
        <taxon>Rosales</taxon>
        <taxon>Cannabaceae</taxon>
        <taxon>Parasponia</taxon>
    </lineage>
</organism>
<dbReference type="AlphaFoldDB" id="A0A2P5BJC0"/>
<proteinExistence type="predicted"/>
<keyword evidence="1" id="KW-1133">Transmembrane helix</keyword>
<dbReference type="Proteomes" id="UP000237105">
    <property type="component" value="Unassembled WGS sequence"/>
</dbReference>
<comment type="caution">
    <text evidence="2">The sequence shown here is derived from an EMBL/GenBank/DDBJ whole genome shotgun (WGS) entry which is preliminary data.</text>
</comment>
<evidence type="ECO:0000256" key="1">
    <source>
        <dbReference type="SAM" id="Phobius"/>
    </source>
</evidence>
<feature type="transmembrane region" description="Helical" evidence="1">
    <location>
        <begin position="34"/>
        <end position="52"/>
    </location>
</feature>
<keyword evidence="3" id="KW-1185">Reference proteome</keyword>
<evidence type="ECO:0000313" key="3">
    <source>
        <dbReference type="Proteomes" id="UP000237105"/>
    </source>
</evidence>
<name>A0A2P5BJC0_PARAD</name>
<protein>
    <recommendedName>
        <fullName evidence="4">Transmembrane protein</fullName>
    </recommendedName>
</protein>
<keyword evidence="1" id="KW-0472">Membrane</keyword>
<gene>
    <name evidence="2" type="ORF">PanWU01x14_234230</name>
</gene>
<keyword evidence="1" id="KW-0812">Transmembrane</keyword>
<dbReference type="EMBL" id="JXTB01000270">
    <property type="protein sequence ID" value="PON48890.1"/>
    <property type="molecule type" value="Genomic_DNA"/>
</dbReference>